<proteinExistence type="predicted"/>
<dbReference type="EMBL" id="BSPL01000029">
    <property type="protein sequence ID" value="GLS73764.1"/>
    <property type="molecule type" value="Genomic_DNA"/>
</dbReference>
<sequence>MTLRDRRRTPVLILALVVLAALLNISSEASARGSCKLFPPEELSQGTYTNRDGCEVPRPEQPKGSGCAKPPEATARCRDGGWSFSQHRQGTCSHHRGVGCWVSASNTCC</sequence>
<evidence type="ECO:0000313" key="3">
    <source>
        <dbReference type="Proteomes" id="UP001157440"/>
    </source>
</evidence>
<dbReference type="AlphaFoldDB" id="A0AA37WUZ3"/>
<gene>
    <name evidence="2" type="ORF">GCM10007890_57790</name>
</gene>
<keyword evidence="3" id="KW-1185">Reference proteome</keyword>
<feature type="region of interest" description="Disordered" evidence="1">
    <location>
        <begin position="49"/>
        <end position="70"/>
    </location>
</feature>
<reference evidence="3" key="1">
    <citation type="journal article" date="2019" name="Int. J. Syst. Evol. Microbiol.">
        <title>The Global Catalogue of Microorganisms (GCM) 10K type strain sequencing project: providing services to taxonomists for standard genome sequencing and annotation.</title>
        <authorList>
            <consortium name="The Broad Institute Genomics Platform"/>
            <consortium name="The Broad Institute Genome Sequencing Center for Infectious Disease"/>
            <person name="Wu L."/>
            <person name="Ma J."/>
        </authorList>
    </citation>
    <scope>NUCLEOTIDE SEQUENCE [LARGE SCALE GENOMIC DNA]</scope>
    <source>
        <strain evidence="3">NBRC 103632</strain>
    </source>
</reference>
<comment type="caution">
    <text evidence="2">The sequence shown here is derived from an EMBL/GenBank/DDBJ whole genome shotgun (WGS) entry which is preliminary data.</text>
</comment>
<dbReference type="InterPro" id="IPR022236">
    <property type="entry name" value="DUF3761"/>
</dbReference>
<protein>
    <recommendedName>
        <fullName evidence="4">DUF3761 domain-containing protein</fullName>
    </recommendedName>
</protein>
<feature type="compositionally biased region" description="Basic and acidic residues" evidence="1">
    <location>
        <begin position="52"/>
        <end position="61"/>
    </location>
</feature>
<evidence type="ECO:0008006" key="4">
    <source>
        <dbReference type="Google" id="ProtNLM"/>
    </source>
</evidence>
<organism evidence="2 3">
    <name type="scientific">Methylobacterium tardum</name>
    <dbReference type="NCBI Taxonomy" id="374432"/>
    <lineage>
        <taxon>Bacteria</taxon>
        <taxon>Pseudomonadati</taxon>
        <taxon>Pseudomonadota</taxon>
        <taxon>Alphaproteobacteria</taxon>
        <taxon>Hyphomicrobiales</taxon>
        <taxon>Methylobacteriaceae</taxon>
        <taxon>Methylobacterium</taxon>
    </lineage>
</organism>
<dbReference type="Pfam" id="PF12587">
    <property type="entry name" value="DUF3761"/>
    <property type="match status" value="1"/>
</dbReference>
<dbReference type="Proteomes" id="UP001157440">
    <property type="component" value="Unassembled WGS sequence"/>
</dbReference>
<evidence type="ECO:0000256" key="1">
    <source>
        <dbReference type="SAM" id="MobiDB-lite"/>
    </source>
</evidence>
<evidence type="ECO:0000313" key="2">
    <source>
        <dbReference type="EMBL" id="GLS73764.1"/>
    </source>
</evidence>
<accession>A0AA37WUZ3</accession>
<name>A0AA37WUZ3_9HYPH</name>
<dbReference type="RefSeq" id="WP_348529390.1">
    <property type="nucleotide sequence ID" value="NZ_BSPL01000029.1"/>
</dbReference>